<name>A0A0N0Z701_9GAMM</name>
<gene>
    <name evidence="2" type="ORF">M992_2721</name>
</gene>
<proteinExistence type="predicted"/>
<dbReference type="RefSeq" id="WP_053909062.1">
    <property type="nucleotide sequence ID" value="NZ_CAWMUS010000026.1"/>
</dbReference>
<protein>
    <recommendedName>
        <fullName evidence="1">DUF1722 domain-containing protein</fullName>
    </recommendedName>
</protein>
<sequence length="240" mass="28059">MKTKPNIRVYLSAEDWNEYFAAERNNKLIQCLSSELNLQQVGDQFEEEIKIAGIIFAEKIAPECRGLPTLCMTDMTDPVALDHFMQRVFMLNELQQYKDNLSVKSLIEFHSKYKYLFMSYSQAGYKKSGKMIADAYKMPNLAAFFAEYCDYLLAITSNPPKRGDQSNTLSHLQGYFKKNISGDEKAQLTQLIDDYRHQRANLSQPIEFMLELLQRHPDDYLSQQRYFLPYPSANQWRKLL</sequence>
<dbReference type="InterPro" id="IPR013560">
    <property type="entry name" value="DUF1722"/>
</dbReference>
<dbReference type="EMBL" id="LGAA01000026">
    <property type="protein sequence ID" value="KPD02169.1"/>
    <property type="molecule type" value="Genomic_DNA"/>
</dbReference>
<keyword evidence="3" id="KW-1185">Reference proteome</keyword>
<reference evidence="2 3" key="1">
    <citation type="submission" date="2015-07" db="EMBL/GenBank/DDBJ databases">
        <title>ATOL: Assembling a taxonomically balanced genome-scale reconstruction of the evolutionary history of the Enterobacteriaceae.</title>
        <authorList>
            <person name="Plunkett G.III."/>
            <person name="Neeno-Eckwall E.C."/>
            <person name="Glasner J.D."/>
            <person name="Perna N.T."/>
        </authorList>
    </citation>
    <scope>NUCLEOTIDE SEQUENCE [LARGE SCALE GENOMIC DNA]</scope>
    <source>
        <strain evidence="2 3">ATCC 35017</strain>
    </source>
</reference>
<evidence type="ECO:0000313" key="2">
    <source>
        <dbReference type="EMBL" id="KPD02169.1"/>
    </source>
</evidence>
<dbReference type="OrthoDB" id="495783at2"/>
<feature type="domain" description="DUF1722" evidence="1">
    <location>
        <begin position="114"/>
        <end position="231"/>
    </location>
</feature>
<dbReference type="PANTHER" id="PTHR30087:SF1">
    <property type="entry name" value="HYPOTHETICAL CYTOSOLIC PROTEIN"/>
    <property type="match status" value="1"/>
</dbReference>
<dbReference type="PANTHER" id="PTHR30087">
    <property type="entry name" value="INNER MEMBRANE PROTEIN"/>
    <property type="match status" value="1"/>
</dbReference>
<evidence type="ECO:0000313" key="3">
    <source>
        <dbReference type="Proteomes" id="UP000053226"/>
    </source>
</evidence>
<dbReference type="AlphaFoldDB" id="A0A0N0Z701"/>
<evidence type="ECO:0000259" key="1">
    <source>
        <dbReference type="Pfam" id="PF08349"/>
    </source>
</evidence>
<organism evidence="2 3">
    <name type="scientific">Moellerella wisconsensis ATCC 35017</name>
    <dbReference type="NCBI Taxonomy" id="1354267"/>
    <lineage>
        <taxon>Bacteria</taxon>
        <taxon>Pseudomonadati</taxon>
        <taxon>Pseudomonadota</taxon>
        <taxon>Gammaproteobacteria</taxon>
        <taxon>Enterobacterales</taxon>
        <taxon>Morganellaceae</taxon>
        <taxon>Moellerella</taxon>
    </lineage>
</organism>
<comment type="caution">
    <text evidence="2">The sequence shown here is derived from an EMBL/GenBank/DDBJ whole genome shotgun (WGS) entry which is preliminary data.</text>
</comment>
<accession>A0A0N0Z701</accession>
<dbReference type="Pfam" id="PF08349">
    <property type="entry name" value="DUF1722"/>
    <property type="match status" value="1"/>
</dbReference>
<dbReference type="Proteomes" id="UP000053226">
    <property type="component" value="Unassembled WGS sequence"/>
</dbReference>